<dbReference type="InterPro" id="IPR001623">
    <property type="entry name" value="DnaJ_domain"/>
</dbReference>
<dbReference type="GO" id="GO:0051082">
    <property type="term" value="F:unfolded protein binding"/>
    <property type="evidence" value="ECO:0007669"/>
    <property type="project" value="InterPro"/>
</dbReference>
<accession>X1LST3</accession>
<dbReference type="InterPro" id="IPR008971">
    <property type="entry name" value="HSP40/DnaJ_pept-bd"/>
</dbReference>
<organism evidence="3">
    <name type="scientific">marine sediment metagenome</name>
    <dbReference type="NCBI Taxonomy" id="412755"/>
    <lineage>
        <taxon>unclassified sequences</taxon>
        <taxon>metagenomes</taxon>
        <taxon>ecological metagenomes</taxon>
    </lineage>
</organism>
<gene>
    <name evidence="3" type="ORF">S06H3_25527</name>
</gene>
<proteinExistence type="predicted"/>
<dbReference type="Gene3D" id="2.60.260.20">
    <property type="entry name" value="Urease metallochaperone UreE, N-terminal domain"/>
    <property type="match status" value="1"/>
</dbReference>
<dbReference type="EMBL" id="BARV01014701">
    <property type="protein sequence ID" value="GAI22143.1"/>
    <property type="molecule type" value="Genomic_DNA"/>
</dbReference>
<protein>
    <recommendedName>
        <fullName evidence="2">J domain-containing protein</fullName>
    </recommendedName>
</protein>
<evidence type="ECO:0000259" key="2">
    <source>
        <dbReference type="PROSITE" id="PS50076"/>
    </source>
</evidence>
<dbReference type="GO" id="GO:0042026">
    <property type="term" value="P:protein refolding"/>
    <property type="evidence" value="ECO:0007669"/>
    <property type="project" value="TreeGrafter"/>
</dbReference>
<name>X1LST3_9ZZZZ</name>
<dbReference type="PRINTS" id="PR00625">
    <property type="entry name" value="JDOMAIN"/>
</dbReference>
<sequence>MARDYYQILGVPRNASDDEIKKAYRKLAMQYHPDRNPGKEKWANEKFKEMNGAYGVLGDPQKRRQYDQFGGVGNIGDIFGSPFTRTTFEDMMKDFSGAGLGFDFLDNVFADFLRGRGNSGSFKNFSRPGGVRFEAWPGERINLDEIFSQTRRTQRQDARYELIITPREAFQGTIKLLRRKGKSLEVKVPPGVKTGSVVRLGNARQITDGQPGDILIQIRLS</sequence>
<dbReference type="SUPFAM" id="SSF46565">
    <property type="entry name" value="Chaperone J-domain"/>
    <property type="match status" value="1"/>
</dbReference>
<dbReference type="PANTHER" id="PTHR43096:SF48">
    <property type="entry name" value="CHAPERONE PROTEIN DNAJ"/>
    <property type="match status" value="1"/>
</dbReference>
<dbReference type="SUPFAM" id="SSF49493">
    <property type="entry name" value="HSP40/DnaJ peptide-binding domain"/>
    <property type="match status" value="1"/>
</dbReference>
<dbReference type="PROSITE" id="PS50076">
    <property type="entry name" value="DNAJ_2"/>
    <property type="match status" value="1"/>
</dbReference>
<reference evidence="3" key="1">
    <citation type="journal article" date="2014" name="Front. Microbiol.">
        <title>High frequency of phylogenetically diverse reductive dehalogenase-homologous genes in deep subseafloor sedimentary metagenomes.</title>
        <authorList>
            <person name="Kawai M."/>
            <person name="Futagami T."/>
            <person name="Toyoda A."/>
            <person name="Takaki Y."/>
            <person name="Nishi S."/>
            <person name="Hori S."/>
            <person name="Arai W."/>
            <person name="Tsubouchi T."/>
            <person name="Morono Y."/>
            <person name="Uchiyama I."/>
            <person name="Ito T."/>
            <person name="Fujiyama A."/>
            <person name="Inagaki F."/>
            <person name="Takami H."/>
        </authorList>
    </citation>
    <scope>NUCLEOTIDE SEQUENCE</scope>
    <source>
        <strain evidence="3">Expedition CK06-06</strain>
    </source>
</reference>
<dbReference type="CDD" id="cd06257">
    <property type="entry name" value="DnaJ"/>
    <property type="match status" value="1"/>
</dbReference>
<evidence type="ECO:0000256" key="1">
    <source>
        <dbReference type="ARBA" id="ARBA00023186"/>
    </source>
</evidence>
<feature type="domain" description="J" evidence="2">
    <location>
        <begin position="4"/>
        <end position="70"/>
    </location>
</feature>
<dbReference type="AlphaFoldDB" id="X1LST3"/>
<keyword evidence="1" id="KW-0143">Chaperone</keyword>
<comment type="caution">
    <text evidence="3">The sequence shown here is derived from an EMBL/GenBank/DDBJ whole genome shotgun (WGS) entry which is preliminary data.</text>
</comment>
<dbReference type="PANTHER" id="PTHR43096">
    <property type="entry name" value="DNAJ HOMOLOG 1, MITOCHONDRIAL-RELATED"/>
    <property type="match status" value="1"/>
</dbReference>
<dbReference type="Gene3D" id="1.10.287.110">
    <property type="entry name" value="DnaJ domain"/>
    <property type="match status" value="1"/>
</dbReference>
<dbReference type="Pfam" id="PF00226">
    <property type="entry name" value="DnaJ"/>
    <property type="match status" value="1"/>
</dbReference>
<dbReference type="SMART" id="SM00271">
    <property type="entry name" value="DnaJ"/>
    <property type="match status" value="1"/>
</dbReference>
<dbReference type="InterPro" id="IPR002939">
    <property type="entry name" value="DnaJ_C"/>
</dbReference>
<dbReference type="GO" id="GO:0005737">
    <property type="term" value="C:cytoplasm"/>
    <property type="evidence" value="ECO:0007669"/>
    <property type="project" value="TreeGrafter"/>
</dbReference>
<evidence type="ECO:0000313" key="3">
    <source>
        <dbReference type="EMBL" id="GAI22143.1"/>
    </source>
</evidence>
<dbReference type="Pfam" id="PF01556">
    <property type="entry name" value="DnaJ_C"/>
    <property type="match status" value="1"/>
</dbReference>
<dbReference type="InterPro" id="IPR036869">
    <property type="entry name" value="J_dom_sf"/>
</dbReference>